<dbReference type="EMBL" id="BAABAH010000011">
    <property type="protein sequence ID" value="GAA3826366.1"/>
    <property type="molecule type" value="Genomic_DNA"/>
</dbReference>
<evidence type="ECO:0008006" key="6">
    <source>
        <dbReference type="Google" id="ProtNLM"/>
    </source>
</evidence>
<name>A0ABP7IT89_9ACTN</name>
<evidence type="ECO:0000256" key="1">
    <source>
        <dbReference type="ARBA" id="ARBA00022737"/>
    </source>
</evidence>
<dbReference type="Pfam" id="PF00415">
    <property type="entry name" value="RCC1"/>
    <property type="match status" value="1"/>
</dbReference>
<evidence type="ECO:0000256" key="3">
    <source>
        <dbReference type="SAM" id="SignalP"/>
    </source>
</evidence>
<feature type="region of interest" description="Disordered" evidence="2">
    <location>
        <begin position="378"/>
        <end position="400"/>
    </location>
</feature>
<dbReference type="Proteomes" id="UP001501821">
    <property type="component" value="Unassembled WGS sequence"/>
</dbReference>
<dbReference type="PROSITE" id="PS50012">
    <property type="entry name" value="RCC1_3"/>
    <property type="match status" value="2"/>
</dbReference>
<reference evidence="5" key="1">
    <citation type="journal article" date="2019" name="Int. J. Syst. Evol. Microbiol.">
        <title>The Global Catalogue of Microorganisms (GCM) 10K type strain sequencing project: providing services to taxonomists for standard genome sequencing and annotation.</title>
        <authorList>
            <consortium name="The Broad Institute Genomics Platform"/>
            <consortium name="The Broad Institute Genome Sequencing Center for Infectious Disease"/>
            <person name="Wu L."/>
            <person name="Ma J."/>
        </authorList>
    </citation>
    <scope>NUCLEOTIDE SEQUENCE [LARGE SCALE GENOMIC DNA]</scope>
    <source>
        <strain evidence="5">JCM 16953</strain>
    </source>
</reference>
<comment type="caution">
    <text evidence="4">The sequence shown here is derived from an EMBL/GenBank/DDBJ whole genome shotgun (WGS) entry which is preliminary data.</text>
</comment>
<dbReference type="PANTHER" id="PTHR22870">
    <property type="entry name" value="REGULATOR OF CHROMOSOME CONDENSATION"/>
    <property type="match status" value="1"/>
</dbReference>
<accession>A0ABP7IT89</accession>
<keyword evidence="1" id="KW-0677">Repeat</keyword>
<evidence type="ECO:0000313" key="5">
    <source>
        <dbReference type="Proteomes" id="UP001501821"/>
    </source>
</evidence>
<sequence length="646" mass="70755">MVSSAGNRRGTSFPLALAVLAAVGALVAGVLAAAPAGADDSGHASARRGPALSGYDEVSAGGEYSCGIIGGALFCWGRNTWGQVGNGERTATVDEPHRVGSSTSWKRVAAGGATTCGIRGDARKLYCWGLNNRGQVGDGTREVRLEPHRVSGKGWRTMDVGWYHACGIRGDAGKLFCWGDNQYGELGQGNTSQSLKKQRVPGRWISVKTEGWTTCGIKSDHSLWCWGRNLLGQVGDGTWADRTRPTRVGGSTKWAEVDLSWTSTCGRRRDNSVWCWGRNDRGGLGDGGTDAHNQPTAVLGQHDARRISVFEGGACLLDMQQHTWCWGDDRYGQVGGDTATVTRPRQRVGSYRDIDSGWLHTCGLGDAVVCWGSNEHSQLGRAADSPRSRFRARPQPGRRGADLTLRIGQMNALGEHHSGPYRDADRFAPSRLRSEWEIQTMLNQHIDVLATQEASAGQIQAMLTAGQGRFAAFPDPSRDRFSTESTLIWDKTRFAAVHKHVIRTMFITHKLPRPYVELRDRVTGREFWVMGIHNAGWDMQRQRNVAVADQIAKLKELQASGLPVFYLGDFNERKTVFCKVVKQTSLRSASGGRLAQDGTCVPPRNMRVDWIFGPKDAEWSGFNFNRAPMVALTTDHHLAVSSVRVP</sequence>
<dbReference type="PANTHER" id="PTHR22870:SF360">
    <property type="entry name" value="ULTRAVIOLET-B RECEPTOR UVR8"/>
    <property type="match status" value="1"/>
</dbReference>
<dbReference type="PRINTS" id="PR00633">
    <property type="entry name" value="RCCNDNSATION"/>
</dbReference>
<dbReference type="InterPro" id="IPR036691">
    <property type="entry name" value="Endo/exonu/phosph_ase_sf"/>
</dbReference>
<feature type="signal peptide" evidence="3">
    <location>
        <begin position="1"/>
        <end position="32"/>
    </location>
</feature>
<dbReference type="SUPFAM" id="SSF50985">
    <property type="entry name" value="RCC1/BLIP-II"/>
    <property type="match status" value="1"/>
</dbReference>
<keyword evidence="5" id="KW-1185">Reference proteome</keyword>
<dbReference type="Pfam" id="PF13540">
    <property type="entry name" value="RCC1_2"/>
    <property type="match status" value="2"/>
</dbReference>
<keyword evidence="3" id="KW-0732">Signal</keyword>
<dbReference type="SUPFAM" id="SSF56219">
    <property type="entry name" value="DNase I-like"/>
    <property type="match status" value="1"/>
</dbReference>
<proteinExistence type="predicted"/>
<dbReference type="InterPro" id="IPR009091">
    <property type="entry name" value="RCC1/BLIP-II"/>
</dbReference>
<dbReference type="Gene3D" id="2.130.10.30">
    <property type="entry name" value="Regulator of chromosome condensation 1/beta-lactamase-inhibitor protein II"/>
    <property type="match status" value="2"/>
</dbReference>
<protein>
    <recommendedName>
        <fullName evidence="6">Endonuclease/exonuclease/phosphatase domain-containing protein</fullName>
    </recommendedName>
</protein>
<organism evidence="4 5">
    <name type="scientific">Nocardioides panacisoli</name>
    <dbReference type="NCBI Taxonomy" id="627624"/>
    <lineage>
        <taxon>Bacteria</taxon>
        <taxon>Bacillati</taxon>
        <taxon>Actinomycetota</taxon>
        <taxon>Actinomycetes</taxon>
        <taxon>Propionibacteriales</taxon>
        <taxon>Nocardioidaceae</taxon>
        <taxon>Nocardioides</taxon>
    </lineage>
</organism>
<dbReference type="Gene3D" id="3.60.10.10">
    <property type="entry name" value="Endonuclease/exonuclease/phosphatase"/>
    <property type="match status" value="1"/>
</dbReference>
<dbReference type="InterPro" id="IPR051210">
    <property type="entry name" value="Ub_ligase/GEF_domain"/>
</dbReference>
<dbReference type="InterPro" id="IPR000408">
    <property type="entry name" value="Reg_chr_condens"/>
</dbReference>
<gene>
    <name evidence="4" type="ORF">GCM10022242_29610</name>
</gene>
<evidence type="ECO:0000313" key="4">
    <source>
        <dbReference type="EMBL" id="GAA3826366.1"/>
    </source>
</evidence>
<feature type="chain" id="PRO_5045830134" description="Endonuclease/exonuclease/phosphatase domain-containing protein" evidence="3">
    <location>
        <begin position="33"/>
        <end position="646"/>
    </location>
</feature>
<evidence type="ECO:0000256" key="2">
    <source>
        <dbReference type="SAM" id="MobiDB-lite"/>
    </source>
</evidence>